<dbReference type="OrthoDB" id="2193432at2759"/>
<dbReference type="InterPro" id="IPR009072">
    <property type="entry name" value="Histone-fold"/>
</dbReference>
<dbReference type="GO" id="GO:0000124">
    <property type="term" value="C:SAGA complex"/>
    <property type="evidence" value="ECO:0007669"/>
    <property type="project" value="InterPro"/>
</dbReference>
<evidence type="ECO:0000256" key="7">
    <source>
        <dbReference type="ARBA" id="ARBA00093657"/>
    </source>
</evidence>
<dbReference type="GO" id="GO:0051123">
    <property type="term" value="P:RNA polymerase II preinitiation complex assembly"/>
    <property type="evidence" value="ECO:0007669"/>
    <property type="project" value="TreeGrafter"/>
</dbReference>
<gene>
    <name evidence="10" type="ORF">PNOK_0576800</name>
</gene>
<comment type="subcellular location">
    <subcellularLocation>
        <location evidence="1">Nucleus</location>
    </subcellularLocation>
</comment>
<name>A0A286UHI9_9AGAM</name>
<feature type="region of interest" description="Disordered" evidence="8">
    <location>
        <begin position="1"/>
        <end position="40"/>
    </location>
</feature>
<evidence type="ECO:0000256" key="4">
    <source>
        <dbReference type="ARBA" id="ARBA00023163"/>
    </source>
</evidence>
<dbReference type="Pfam" id="PF03847">
    <property type="entry name" value="TFIID_20kDa"/>
    <property type="match status" value="1"/>
</dbReference>
<evidence type="ECO:0000313" key="10">
    <source>
        <dbReference type="EMBL" id="PAV18925.1"/>
    </source>
</evidence>
<dbReference type="SUPFAM" id="SSF47113">
    <property type="entry name" value="Histone-fold"/>
    <property type="match status" value="1"/>
</dbReference>
<evidence type="ECO:0000259" key="9">
    <source>
        <dbReference type="Pfam" id="PF03847"/>
    </source>
</evidence>
<dbReference type="PANTHER" id="PTHR12264">
    <property type="entry name" value="TRANSCRIPTION INITIATION FACTOR TFIID SUBUNIT 12"/>
    <property type="match status" value="1"/>
</dbReference>
<evidence type="ECO:0000256" key="8">
    <source>
        <dbReference type="SAM" id="MobiDB-lite"/>
    </source>
</evidence>
<dbReference type="GO" id="GO:0003677">
    <property type="term" value="F:DNA binding"/>
    <property type="evidence" value="ECO:0007669"/>
    <property type="project" value="TreeGrafter"/>
</dbReference>
<proteinExistence type="inferred from homology"/>
<organism evidence="10 11">
    <name type="scientific">Pyrrhoderma noxium</name>
    <dbReference type="NCBI Taxonomy" id="2282107"/>
    <lineage>
        <taxon>Eukaryota</taxon>
        <taxon>Fungi</taxon>
        <taxon>Dikarya</taxon>
        <taxon>Basidiomycota</taxon>
        <taxon>Agaricomycotina</taxon>
        <taxon>Agaricomycetes</taxon>
        <taxon>Hymenochaetales</taxon>
        <taxon>Hymenochaetaceae</taxon>
        <taxon>Pyrrhoderma</taxon>
    </lineage>
</organism>
<feature type="compositionally biased region" description="Polar residues" evidence="8">
    <location>
        <begin position="97"/>
        <end position="116"/>
    </location>
</feature>
<dbReference type="STRING" id="2282107.A0A286UHI9"/>
<reference evidence="10 11" key="1">
    <citation type="journal article" date="2017" name="Mol. Ecol.">
        <title>Comparative and population genomic landscape of Phellinus noxius: A hypervariable fungus causing root rot in trees.</title>
        <authorList>
            <person name="Chung C.L."/>
            <person name="Lee T.J."/>
            <person name="Akiba M."/>
            <person name="Lee H.H."/>
            <person name="Kuo T.H."/>
            <person name="Liu D."/>
            <person name="Ke H.M."/>
            <person name="Yokoi T."/>
            <person name="Roa M.B."/>
            <person name="Lu M.J."/>
            <person name="Chang Y.Y."/>
            <person name="Ann P.J."/>
            <person name="Tsai J.N."/>
            <person name="Chen C.Y."/>
            <person name="Tzean S.S."/>
            <person name="Ota Y."/>
            <person name="Hattori T."/>
            <person name="Sahashi N."/>
            <person name="Liou R.F."/>
            <person name="Kikuchi T."/>
            <person name="Tsai I.J."/>
        </authorList>
    </citation>
    <scope>NUCLEOTIDE SEQUENCE [LARGE SCALE GENOMIC DNA]</scope>
    <source>
        <strain evidence="10 11">FFPRI411160</strain>
    </source>
</reference>
<dbReference type="CDD" id="cd07981">
    <property type="entry name" value="HFD_TAF12"/>
    <property type="match status" value="1"/>
</dbReference>
<comment type="caution">
    <text evidence="10">The sequence shown here is derived from an EMBL/GenBank/DDBJ whole genome shotgun (WGS) entry which is preliminary data.</text>
</comment>
<evidence type="ECO:0000256" key="5">
    <source>
        <dbReference type="ARBA" id="ARBA00023242"/>
    </source>
</evidence>
<keyword evidence="11" id="KW-1185">Reference proteome</keyword>
<evidence type="ECO:0000256" key="2">
    <source>
        <dbReference type="ARBA" id="ARBA00007530"/>
    </source>
</evidence>
<dbReference type="Proteomes" id="UP000217199">
    <property type="component" value="Unassembled WGS sequence"/>
</dbReference>
<dbReference type="EMBL" id="NBII01000005">
    <property type="protein sequence ID" value="PAV18925.1"/>
    <property type="molecule type" value="Genomic_DNA"/>
</dbReference>
<evidence type="ECO:0000256" key="1">
    <source>
        <dbReference type="ARBA" id="ARBA00004123"/>
    </source>
</evidence>
<sequence length="350" mass="36918">MSSTSQQTQPGQAQGQAQPTQQPQQAAAASTSSATATANGSSTNNIIAALSTAFKTSTGENLQHDKIAQLLLQNMDQISELAKQGRLSQAQIEQLRQFAASQQKDPSGSSTSTQGAQPIPKPTQTTVVTPSVVNPVAAFRTGTAPVLASSVNAFPISQTLGVTNPGPQHYPNATGRPTLTGGFAGGRVSGTPAQIARTDDTSVLNSDTSSRRKNTPNDQSMRRSIQDLVFSIDPNVKIEPEVEDLLLDIADEFIDSVTNFGCRLAKHRGGDTLEVRDLQLHLERNHNIRIPGFASDETRMSSSQPFVGGTAGAIGSGSSSSKKSSQNTNVTLRAQRLAQVAQAKKEAKLM</sequence>
<dbReference type="GO" id="GO:0005669">
    <property type="term" value="C:transcription factor TFIID complex"/>
    <property type="evidence" value="ECO:0007669"/>
    <property type="project" value="InterPro"/>
</dbReference>
<dbReference type="InParanoid" id="A0A286UHI9"/>
<feature type="domain" description="Transcription initiation factor TFIID subunit 12" evidence="9">
    <location>
        <begin position="222"/>
        <end position="288"/>
    </location>
</feature>
<dbReference type="InterPro" id="IPR003228">
    <property type="entry name" value="TFIID_TAF12_dom"/>
</dbReference>
<dbReference type="GO" id="GO:0003743">
    <property type="term" value="F:translation initiation factor activity"/>
    <property type="evidence" value="ECO:0007669"/>
    <property type="project" value="UniProtKB-KW"/>
</dbReference>
<keyword evidence="3" id="KW-0805">Transcription regulation</keyword>
<evidence type="ECO:0000256" key="6">
    <source>
        <dbReference type="ARBA" id="ARBA00075089"/>
    </source>
</evidence>
<dbReference type="FunFam" id="1.10.20.10:FF:000011">
    <property type="entry name" value="Transcription initiation factor TFIID subunit 12"/>
    <property type="match status" value="1"/>
</dbReference>
<dbReference type="GO" id="GO:0017025">
    <property type="term" value="F:TBP-class protein binding"/>
    <property type="evidence" value="ECO:0007669"/>
    <property type="project" value="TreeGrafter"/>
</dbReference>
<feature type="region of interest" description="Disordered" evidence="8">
    <location>
        <begin position="190"/>
        <end position="222"/>
    </location>
</feature>
<feature type="compositionally biased region" description="Low complexity" evidence="8">
    <location>
        <begin position="316"/>
        <end position="325"/>
    </location>
</feature>
<comment type="similarity">
    <text evidence="2">Belongs to the TAF12 family.</text>
</comment>
<dbReference type="GO" id="GO:0046982">
    <property type="term" value="F:protein heterodimerization activity"/>
    <property type="evidence" value="ECO:0007669"/>
    <property type="project" value="InterPro"/>
</dbReference>
<evidence type="ECO:0000313" key="11">
    <source>
        <dbReference type="Proteomes" id="UP000217199"/>
    </source>
</evidence>
<keyword evidence="5" id="KW-0539">Nucleus</keyword>
<dbReference type="FunCoup" id="A0A286UHI9">
    <property type="interactions" value="42"/>
</dbReference>
<dbReference type="InterPro" id="IPR037794">
    <property type="entry name" value="TAF12"/>
</dbReference>
<feature type="region of interest" description="Disordered" evidence="8">
    <location>
        <begin position="296"/>
        <end position="328"/>
    </location>
</feature>
<feature type="region of interest" description="Disordered" evidence="8">
    <location>
        <begin position="97"/>
        <end position="127"/>
    </location>
</feature>
<evidence type="ECO:0000256" key="3">
    <source>
        <dbReference type="ARBA" id="ARBA00023015"/>
    </source>
</evidence>
<dbReference type="PANTHER" id="PTHR12264:SF21">
    <property type="entry name" value="TRANSCRIPTION INITIATION FACTOR TFIID SUBUNIT 12"/>
    <property type="match status" value="1"/>
</dbReference>
<keyword evidence="4" id="KW-0804">Transcription</keyword>
<protein>
    <recommendedName>
        <fullName evidence="6">TBP-associated factor 12</fullName>
    </recommendedName>
    <alternativeName>
        <fullName evidence="7">Transcription initiation factor TFIID subunit 12</fullName>
    </alternativeName>
</protein>
<accession>A0A286UHI9</accession>
<dbReference type="Gene3D" id="1.10.20.10">
    <property type="entry name" value="Histone, subunit A"/>
    <property type="match status" value="1"/>
</dbReference>
<dbReference type="AlphaFoldDB" id="A0A286UHI9"/>